<sequence>MEEQLKKNDDINNVFEMIKKAEINISVPPEASESDRGLYNLLIEGTEENDLRKIYRFVYSVEMGCGFFSSETNKLRSAYEEALEEDKDIVVRILNEKTKVIDIVCSCHVIAKEYKMQILESHQLTNALIIYELIRQLMNQITIEEIRNSFNYKNIISKAVIKLADLDDQLFKMFIQTYEYKEQIYYIMSKVLGGLPTKSRKIYVDTIRLNSKDNNLYTYVRILLDTIEADKFDSIISDIEDTINMRWDGYLKTLLSSKEFIPGILINSYADLILNCLCKKYQDTNLFIDDLVNVVTEFNKAINKWYNKESEFSSMYFIYATKLLFLKKVQEVNRISLSKNNDVYDKLNNLFENNRMIHYKHLNGEDLYTCFMDTN</sequence>
<keyword evidence="2" id="KW-1185">Reference proteome</keyword>
<name>A0ABP3KGG5_9LACT</name>
<gene>
    <name evidence="1" type="ORF">GCM10008936_06940</name>
</gene>
<reference evidence="2" key="1">
    <citation type="journal article" date="2019" name="Int. J. Syst. Evol. Microbiol.">
        <title>The Global Catalogue of Microorganisms (GCM) 10K type strain sequencing project: providing services to taxonomists for standard genome sequencing and annotation.</title>
        <authorList>
            <consortium name="The Broad Institute Genomics Platform"/>
            <consortium name="The Broad Institute Genome Sequencing Center for Infectious Disease"/>
            <person name="Wu L."/>
            <person name="Ma J."/>
        </authorList>
    </citation>
    <scope>NUCLEOTIDE SEQUENCE [LARGE SCALE GENOMIC DNA]</scope>
    <source>
        <strain evidence="2">JCM 14232</strain>
    </source>
</reference>
<dbReference type="EMBL" id="BAAADA010000052">
    <property type="protein sequence ID" value="GAA0479394.1"/>
    <property type="molecule type" value="Genomic_DNA"/>
</dbReference>
<protein>
    <submittedName>
        <fullName evidence="1">Uncharacterized protein</fullName>
    </submittedName>
</protein>
<comment type="caution">
    <text evidence="1">The sequence shown here is derived from an EMBL/GenBank/DDBJ whole genome shotgun (WGS) entry which is preliminary data.</text>
</comment>
<evidence type="ECO:0000313" key="1">
    <source>
        <dbReference type="EMBL" id="GAA0479394.1"/>
    </source>
</evidence>
<proteinExistence type="predicted"/>
<dbReference type="Proteomes" id="UP001410648">
    <property type="component" value="Unassembled WGS sequence"/>
</dbReference>
<evidence type="ECO:0000313" key="2">
    <source>
        <dbReference type="Proteomes" id="UP001410648"/>
    </source>
</evidence>
<dbReference type="RefSeq" id="WP_346024176.1">
    <property type="nucleotide sequence ID" value="NZ_BAAADA010000052.1"/>
</dbReference>
<organism evidence="1 2">
    <name type="scientific">Alkalibacterium indicireducens</name>
    <dbReference type="NCBI Taxonomy" id="398758"/>
    <lineage>
        <taxon>Bacteria</taxon>
        <taxon>Bacillati</taxon>
        <taxon>Bacillota</taxon>
        <taxon>Bacilli</taxon>
        <taxon>Lactobacillales</taxon>
        <taxon>Carnobacteriaceae</taxon>
        <taxon>Alkalibacterium</taxon>
    </lineage>
</organism>
<accession>A0ABP3KGG5</accession>